<dbReference type="AlphaFoldDB" id="A0AAV9AKX4"/>
<protein>
    <submittedName>
        <fullName evidence="8">Protein WAVE-DAMPENED 2</fullName>
    </submittedName>
</protein>
<sequence>MDAVIVMGYDNGAQLNGNVERITINNFLADDVEIKSAPSKETLEEGVEQVDLSKCEQVEGKNLNPSTGNVIPSSNKKAKDVKQADSPSISNGLLLSSSNSKKNPSAITSRSSLNGSVDVGRPTRVTSASSGARKIQQGKPGPALPIANVIRAEQLKEEVKILNHRKQGLMKKPEENSRSASISPTEGSSTPLRIGTTPSYGFSFKCDERAAKRKEFFEKLEEKIQAKEVEKTTLQAMSKESQEAEIKQLRKSLTFKATPMPSFYQEPAPPKVELKKIPPTRAKSPKLGRPKSSSVAATEWRDRRSTRISRLSLDERVSQNGMSKDSPRLPKKPQRKSLPQLPSEKTISTHSEDSTSQNPEPPQEDLKLEISTETESKQDEPTSEDV</sequence>
<comment type="subcellular location">
    <subcellularLocation>
        <location evidence="1">Cytoplasm</location>
        <location evidence="1">Cytoskeleton</location>
    </subcellularLocation>
</comment>
<reference evidence="8" key="2">
    <citation type="submission" date="2023-06" db="EMBL/GenBank/DDBJ databases">
        <authorList>
            <person name="Ma L."/>
            <person name="Liu K.-W."/>
            <person name="Li Z."/>
            <person name="Hsiao Y.-Y."/>
            <person name="Qi Y."/>
            <person name="Fu T."/>
            <person name="Tang G."/>
            <person name="Zhang D."/>
            <person name="Sun W.-H."/>
            <person name="Liu D.-K."/>
            <person name="Li Y."/>
            <person name="Chen G.-Z."/>
            <person name="Liu X.-D."/>
            <person name="Liao X.-Y."/>
            <person name="Jiang Y.-T."/>
            <person name="Yu X."/>
            <person name="Hao Y."/>
            <person name="Huang J."/>
            <person name="Zhao X.-W."/>
            <person name="Ke S."/>
            <person name="Chen Y.-Y."/>
            <person name="Wu W.-L."/>
            <person name="Hsu J.-L."/>
            <person name="Lin Y.-F."/>
            <person name="Huang M.-D."/>
            <person name="Li C.-Y."/>
            <person name="Huang L."/>
            <person name="Wang Z.-W."/>
            <person name="Zhao X."/>
            <person name="Zhong W.-Y."/>
            <person name="Peng D.-H."/>
            <person name="Ahmad S."/>
            <person name="Lan S."/>
            <person name="Zhang J.-S."/>
            <person name="Tsai W.-C."/>
            <person name="Van De Peer Y."/>
            <person name="Liu Z.-J."/>
        </authorList>
    </citation>
    <scope>NUCLEOTIDE SEQUENCE</scope>
    <source>
        <strain evidence="8">SCP</strain>
        <tissue evidence="8">Leaves</tissue>
    </source>
</reference>
<keyword evidence="3" id="KW-0963">Cytoplasm</keyword>
<organism evidence="8 9">
    <name type="scientific">Acorus gramineus</name>
    <name type="common">Dwarf sweet flag</name>
    <dbReference type="NCBI Taxonomy" id="55184"/>
    <lineage>
        <taxon>Eukaryota</taxon>
        <taxon>Viridiplantae</taxon>
        <taxon>Streptophyta</taxon>
        <taxon>Embryophyta</taxon>
        <taxon>Tracheophyta</taxon>
        <taxon>Spermatophyta</taxon>
        <taxon>Magnoliopsida</taxon>
        <taxon>Liliopsida</taxon>
        <taxon>Acoraceae</taxon>
        <taxon>Acorus</taxon>
    </lineage>
</organism>
<comment type="similarity">
    <text evidence="2">Belongs to the TPX2 family.</text>
</comment>
<reference evidence="8" key="1">
    <citation type="journal article" date="2023" name="Nat. Commun.">
        <title>Diploid and tetraploid genomes of Acorus and the evolution of monocots.</title>
        <authorList>
            <person name="Ma L."/>
            <person name="Liu K.W."/>
            <person name="Li Z."/>
            <person name="Hsiao Y.Y."/>
            <person name="Qi Y."/>
            <person name="Fu T."/>
            <person name="Tang G.D."/>
            <person name="Zhang D."/>
            <person name="Sun W.H."/>
            <person name="Liu D.K."/>
            <person name="Li Y."/>
            <person name="Chen G.Z."/>
            <person name="Liu X.D."/>
            <person name="Liao X.Y."/>
            <person name="Jiang Y.T."/>
            <person name="Yu X."/>
            <person name="Hao Y."/>
            <person name="Huang J."/>
            <person name="Zhao X.W."/>
            <person name="Ke S."/>
            <person name="Chen Y.Y."/>
            <person name="Wu W.L."/>
            <person name="Hsu J.L."/>
            <person name="Lin Y.F."/>
            <person name="Huang M.D."/>
            <person name="Li C.Y."/>
            <person name="Huang L."/>
            <person name="Wang Z.W."/>
            <person name="Zhao X."/>
            <person name="Zhong W.Y."/>
            <person name="Peng D.H."/>
            <person name="Ahmad S."/>
            <person name="Lan S."/>
            <person name="Zhang J.S."/>
            <person name="Tsai W.C."/>
            <person name="Van de Peer Y."/>
            <person name="Liu Z.J."/>
        </authorList>
    </citation>
    <scope>NUCLEOTIDE SEQUENCE</scope>
    <source>
        <strain evidence="8">SCP</strain>
    </source>
</reference>
<feature type="compositionally biased region" description="Polar residues" evidence="6">
    <location>
        <begin position="343"/>
        <end position="358"/>
    </location>
</feature>
<feature type="compositionally biased region" description="Polar residues" evidence="6">
    <location>
        <begin position="178"/>
        <end position="198"/>
    </location>
</feature>
<evidence type="ECO:0000259" key="7">
    <source>
        <dbReference type="Pfam" id="PF06886"/>
    </source>
</evidence>
<dbReference type="GO" id="GO:0008017">
    <property type="term" value="F:microtubule binding"/>
    <property type="evidence" value="ECO:0007669"/>
    <property type="project" value="InterPro"/>
</dbReference>
<evidence type="ECO:0000313" key="9">
    <source>
        <dbReference type="Proteomes" id="UP001179952"/>
    </source>
</evidence>
<feature type="compositionally biased region" description="Low complexity" evidence="6">
    <location>
        <begin position="86"/>
        <end position="105"/>
    </location>
</feature>
<dbReference type="EMBL" id="JAUJYN010000008">
    <property type="protein sequence ID" value="KAK1264796.1"/>
    <property type="molecule type" value="Genomic_DNA"/>
</dbReference>
<dbReference type="Proteomes" id="UP001179952">
    <property type="component" value="Unassembled WGS sequence"/>
</dbReference>
<feature type="compositionally biased region" description="Polar residues" evidence="6">
    <location>
        <begin position="63"/>
        <end position="75"/>
    </location>
</feature>
<name>A0AAV9AKX4_ACOGR</name>
<dbReference type="PANTHER" id="PTHR31358:SF29">
    <property type="entry name" value="PROTEIN WVD2-LIKE 5-RELATED"/>
    <property type="match status" value="1"/>
</dbReference>
<keyword evidence="5" id="KW-0206">Cytoskeleton</keyword>
<evidence type="ECO:0000256" key="5">
    <source>
        <dbReference type="ARBA" id="ARBA00023212"/>
    </source>
</evidence>
<keyword evidence="9" id="KW-1185">Reference proteome</keyword>
<feature type="compositionally biased region" description="Basic and acidic residues" evidence="6">
    <location>
        <begin position="364"/>
        <end position="380"/>
    </location>
</feature>
<keyword evidence="4" id="KW-0493">Microtubule</keyword>
<dbReference type="PANTHER" id="PTHR31358">
    <property type="entry name" value="PROTEIN WVD2-LIKE 4"/>
    <property type="match status" value="1"/>
</dbReference>
<feature type="compositionally biased region" description="Polar residues" evidence="6">
    <location>
        <begin position="106"/>
        <end position="115"/>
    </location>
</feature>
<dbReference type="GO" id="GO:0005874">
    <property type="term" value="C:microtubule"/>
    <property type="evidence" value="ECO:0007669"/>
    <property type="project" value="UniProtKB-KW"/>
</dbReference>
<evidence type="ECO:0000256" key="1">
    <source>
        <dbReference type="ARBA" id="ARBA00004245"/>
    </source>
</evidence>
<evidence type="ECO:0000256" key="3">
    <source>
        <dbReference type="ARBA" id="ARBA00022490"/>
    </source>
</evidence>
<evidence type="ECO:0000256" key="6">
    <source>
        <dbReference type="SAM" id="MobiDB-lite"/>
    </source>
</evidence>
<feature type="region of interest" description="Disordered" evidence="6">
    <location>
        <begin position="167"/>
        <end position="198"/>
    </location>
</feature>
<accession>A0AAV9AKX4</accession>
<gene>
    <name evidence="8" type="ORF">QJS04_geneDACA016153</name>
</gene>
<feature type="region of interest" description="Disordered" evidence="6">
    <location>
        <begin position="59"/>
        <end position="143"/>
    </location>
</feature>
<proteinExistence type="inferred from homology"/>
<feature type="domain" description="TPX2 C-terminal" evidence="7">
    <location>
        <begin position="202"/>
        <end position="277"/>
    </location>
</feature>
<dbReference type="InterPro" id="IPR027329">
    <property type="entry name" value="TPX2_C"/>
</dbReference>
<evidence type="ECO:0000313" key="8">
    <source>
        <dbReference type="EMBL" id="KAK1264796.1"/>
    </source>
</evidence>
<dbReference type="InterPro" id="IPR044833">
    <property type="entry name" value="WDL5/6"/>
</dbReference>
<feature type="region of interest" description="Disordered" evidence="6">
    <location>
        <begin position="227"/>
        <end position="386"/>
    </location>
</feature>
<dbReference type="Pfam" id="PF06886">
    <property type="entry name" value="TPX2"/>
    <property type="match status" value="1"/>
</dbReference>
<evidence type="ECO:0000256" key="4">
    <source>
        <dbReference type="ARBA" id="ARBA00022701"/>
    </source>
</evidence>
<evidence type="ECO:0000256" key="2">
    <source>
        <dbReference type="ARBA" id="ARBA00005885"/>
    </source>
</evidence>
<comment type="caution">
    <text evidence="8">The sequence shown here is derived from an EMBL/GenBank/DDBJ whole genome shotgun (WGS) entry which is preliminary data.</text>
</comment>